<gene>
    <name evidence="8" type="ORF">N7456_011873</name>
</gene>
<keyword evidence="9" id="KW-1185">Reference proteome</keyword>
<evidence type="ECO:0000256" key="3">
    <source>
        <dbReference type="ARBA" id="ARBA00022980"/>
    </source>
</evidence>
<comment type="similarity">
    <text evidence="2">Belongs to the mitochondrion-specific ribosomal protein mL50 family.</text>
</comment>
<keyword evidence="5" id="KW-0687">Ribonucleoprotein</keyword>
<reference evidence="8" key="2">
    <citation type="journal article" date="2023" name="IMA Fungus">
        <title>Comparative genomic study of the Penicillium genus elucidates a diverse pangenome and 15 lateral gene transfer events.</title>
        <authorList>
            <person name="Petersen C."/>
            <person name="Sorensen T."/>
            <person name="Nielsen M.R."/>
            <person name="Sondergaard T.E."/>
            <person name="Sorensen J.L."/>
            <person name="Fitzpatrick D.A."/>
            <person name="Frisvad J.C."/>
            <person name="Nielsen K.L."/>
        </authorList>
    </citation>
    <scope>NUCLEOTIDE SEQUENCE</scope>
    <source>
        <strain evidence="8">IBT 30069</strain>
    </source>
</reference>
<comment type="caution">
    <text evidence="8">The sequence shown here is derived from an EMBL/GenBank/DDBJ whole genome shotgun (WGS) entry which is preliminary data.</text>
</comment>
<accession>A0A9W9EUG8</accession>
<dbReference type="GO" id="GO:1990904">
    <property type="term" value="C:ribonucleoprotein complex"/>
    <property type="evidence" value="ECO:0007669"/>
    <property type="project" value="UniProtKB-KW"/>
</dbReference>
<dbReference type="EMBL" id="JAPQKH010000007">
    <property type="protein sequence ID" value="KAJ5088257.1"/>
    <property type="molecule type" value="Genomic_DNA"/>
</dbReference>
<keyword evidence="3" id="KW-0689">Ribosomal protein</keyword>
<reference evidence="8" key="1">
    <citation type="submission" date="2022-11" db="EMBL/GenBank/DDBJ databases">
        <authorList>
            <person name="Petersen C."/>
        </authorList>
    </citation>
    <scope>NUCLEOTIDE SEQUENCE</scope>
    <source>
        <strain evidence="8">IBT 30069</strain>
    </source>
</reference>
<organism evidence="8 9">
    <name type="scientific">Penicillium angulare</name>
    <dbReference type="NCBI Taxonomy" id="116970"/>
    <lineage>
        <taxon>Eukaryota</taxon>
        <taxon>Fungi</taxon>
        <taxon>Dikarya</taxon>
        <taxon>Ascomycota</taxon>
        <taxon>Pezizomycotina</taxon>
        <taxon>Eurotiomycetes</taxon>
        <taxon>Eurotiomycetidae</taxon>
        <taxon>Eurotiales</taxon>
        <taxon>Aspergillaceae</taxon>
        <taxon>Penicillium</taxon>
    </lineage>
</organism>
<comment type="subcellular location">
    <subcellularLocation>
        <location evidence="1">Mitochondrion</location>
    </subcellularLocation>
</comment>
<feature type="region of interest" description="Disordered" evidence="7">
    <location>
        <begin position="38"/>
        <end position="95"/>
    </location>
</feature>
<dbReference type="GO" id="GO:0005739">
    <property type="term" value="C:mitochondrion"/>
    <property type="evidence" value="ECO:0007669"/>
    <property type="project" value="UniProtKB-SubCell"/>
</dbReference>
<evidence type="ECO:0000256" key="5">
    <source>
        <dbReference type="ARBA" id="ARBA00023274"/>
    </source>
</evidence>
<dbReference type="GO" id="GO:0005840">
    <property type="term" value="C:ribosome"/>
    <property type="evidence" value="ECO:0007669"/>
    <property type="project" value="UniProtKB-KW"/>
</dbReference>
<evidence type="ECO:0000313" key="8">
    <source>
        <dbReference type="EMBL" id="KAJ5088257.1"/>
    </source>
</evidence>
<protein>
    <recommendedName>
        <fullName evidence="6">Large ribosomal subunit protein mL50</fullName>
    </recommendedName>
</protein>
<feature type="compositionally biased region" description="Polar residues" evidence="7">
    <location>
        <begin position="67"/>
        <end position="79"/>
    </location>
</feature>
<evidence type="ECO:0000256" key="6">
    <source>
        <dbReference type="ARBA" id="ARBA00035183"/>
    </source>
</evidence>
<evidence type="ECO:0000256" key="1">
    <source>
        <dbReference type="ARBA" id="ARBA00004173"/>
    </source>
</evidence>
<dbReference type="Pfam" id="PF10501">
    <property type="entry name" value="Ribosomal_L50"/>
    <property type="match status" value="1"/>
</dbReference>
<dbReference type="Proteomes" id="UP001149165">
    <property type="component" value="Unassembled WGS sequence"/>
</dbReference>
<dbReference type="AlphaFoldDB" id="A0A9W9EUG8"/>
<keyword evidence="4" id="KW-0496">Mitochondrion</keyword>
<dbReference type="OrthoDB" id="6220758at2759"/>
<sequence length="359" mass="40152">MRPAMRLPLREALYVCSNCRQETLPRISPLARQFRRYASSDESPGFLERTRRQLWSEKPPGAADPYTGQSQMNQAAEQSSGKEEGGLQAGEESGEDLTVGSEYVQADTWNGLDVIGFTEEKEWLVRGSDPEADQYTRYDADVKVRKLPLAFHQTAVEICLMKMLGKPLTEISSVATHHHVIQKMIDDCVVVGSESWETALRFPNQKAMETLSFVFNQIGEKTETQIGTPEKFILENKEAASELRTLSLADSNVKFAFAKRFSQLIGRRIPDKIISSSNTTGEFVAGIDTRLKEKPINVTKKLAKRARAGVLPPNLQFSSKRISKADHDEAVGRKKAIISELYNRGLYVPQDKSKPSGLQ</sequence>
<evidence type="ECO:0000256" key="2">
    <source>
        <dbReference type="ARBA" id="ARBA00008860"/>
    </source>
</evidence>
<evidence type="ECO:0000313" key="9">
    <source>
        <dbReference type="Proteomes" id="UP001149165"/>
    </source>
</evidence>
<name>A0A9W9EUG8_9EURO</name>
<proteinExistence type="inferred from homology"/>
<dbReference type="InterPro" id="IPR018305">
    <property type="entry name" value="Ribosomal_m50"/>
</dbReference>
<evidence type="ECO:0000256" key="4">
    <source>
        <dbReference type="ARBA" id="ARBA00023128"/>
    </source>
</evidence>
<evidence type="ECO:0000256" key="7">
    <source>
        <dbReference type="SAM" id="MobiDB-lite"/>
    </source>
</evidence>